<comment type="subcellular location">
    <subcellularLocation>
        <location evidence="1">Membrane</location>
    </subcellularLocation>
</comment>
<dbReference type="SUPFAM" id="SSF55073">
    <property type="entry name" value="Nucleotide cyclase"/>
    <property type="match status" value="1"/>
</dbReference>
<dbReference type="InterPro" id="IPR036971">
    <property type="entry name" value="PDEase_catalytic_dom_sf"/>
</dbReference>
<dbReference type="InterPro" id="IPR002073">
    <property type="entry name" value="PDEase_catalytic_dom"/>
</dbReference>
<feature type="domain" description="Guanylate cyclase" evidence="7">
    <location>
        <begin position="385"/>
        <end position="504"/>
    </location>
</feature>
<dbReference type="AlphaFoldDB" id="A0ABD3PEJ1"/>
<comment type="caution">
    <text evidence="8">The sequence shown here is derived from an EMBL/GenBank/DDBJ whole genome shotgun (WGS) entry which is preliminary data.</text>
</comment>
<keyword evidence="4" id="KW-1133">Transmembrane helix</keyword>
<dbReference type="GO" id="GO:0016829">
    <property type="term" value="F:lyase activity"/>
    <property type="evidence" value="ECO:0007669"/>
    <property type="project" value="UniProtKB-KW"/>
</dbReference>
<evidence type="ECO:0000256" key="6">
    <source>
        <dbReference type="ARBA" id="ARBA00023239"/>
    </source>
</evidence>
<proteinExistence type="predicted"/>
<evidence type="ECO:0000256" key="1">
    <source>
        <dbReference type="ARBA" id="ARBA00004370"/>
    </source>
</evidence>
<keyword evidence="9" id="KW-1185">Reference proteome</keyword>
<evidence type="ECO:0000256" key="5">
    <source>
        <dbReference type="ARBA" id="ARBA00023136"/>
    </source>
</evidence>
<dbReference type="GO" id="GO:0000166">
    <property type="term" value="F:nucleotide binding"/>
    <property type="evidence" value="ECO:0007669"/>
    <property type="project" value="UniProtKB-KW"/>
</dbReference>
<dbReference type="Gene3D" id="1.10.1300.10">
    <property type="entry name" value="3'5'-cyclic nucleotide phosphodiesterase, catalytic domain"/>
    <property type="match status" value="1"/>
</dbReference>
<protein>
    <recommendedName>
        <fullName evidence="7">Guanylate cyclase domain-containing protein</fullName>
    </recommendedName>
</protein>
<dbReference type="Proteomes" id="UP001516023">
    <property type="component" value="Unassembled WGS sequence"/>
</dbReference>
<evidence type="ECO:0000256" key="2">
    <source>
        <dbReference type="ARBA" id="ARBA00022692"/>
    </source>
</evidence>
<organism evidence="8 9">
    <name type="scientific">Cyclotella cryptica</name>
    <dbReference type="NCBI Taxonomy" id="29204"/>
    <lineage>
        <taxon>Eukaryota</taxon>
        <taxon>Sar</taxon>
        <taxon>Stramenopiles</taxon>
        <taxon>Ochrophyta</taxon>
        <taxon>Bacillariophyta</taxon>
        <taxon>Coscinodiscophyceae</taxon>
        <taxon>Thalassiosirophycidae</taxon>
        <taxon>Stephanodiscales</taxon>
        <taxon>Stephanodiscaceae</taxon>
        <taxon>Cyclotella</taxon>
    </lineage>
</organism>
<dbReference type="InterPro" id="IPR029787">
    <property type="entry name" value="Nucleotide_cyclase"/>
</dbReference>
<dbReference type="GO" id="GO:0016020">
    <property type="term" value="C:membrane"/>
    <property type="evidence" value="ECO:0007669"/>
    <property type="project" value="UniProtKB-SubCell"/>
</dbReference>
<dbReference type="SUPFAM" id="SSF109604">
    <property type="entry name" value="HD-domain/PDEase-like"/>
    <property type="match status" value="1"/>
</dbReference>
<evidence type="ECO:0000259" key="7">
    <source>
        <dbReference type="PROSITE" id="PS50125"/>
    </source>
</evidence>
<keyword evidence="3" id="KW-0547">Nucleotide-binding</keyword>
<dbReference type="InterPro" id="IPR050401">
    <property type="entry name" value="Cyclic_nucleotide_synthase"/>
</dbReference>
<name>A0ABD3PEJ1_9STRA</name>
<evidence type="ECO:0000313" key="8">
    <source>
        <dbReference type="EMBL" id="KAL3786444.1"/>
    </source>
</evidence>
<evidence type="ECO:0000256" key="3">
    <source>
        <dbReference type="ARBA" id="ARBA00022741"/>
    </source>
</evidence>
<keyword evidence="5" id="KW-0472">Membrane</keyword>
<dbReference type="PANTHER" id="PTHR11920:SF335">
    <property type="entry name" value="GUANYLATE CYCLASE"/>
    <property type="match status" value="1"/>
</dbReference>
<keyword evidence="2" id="KW-0812">Transmembrane</keyword>
<dbReference type="SMART" id="SM00044">
    <property type="entry name" value="CYCc"/>
    <property type="match status" value="1"/>
</dbReference>
<dbReference type="PANTHER" id="PTHR11920">
    <property type="entry name" value="GUANYLYL CYCLASE"/>
    <property type="match status" value="1"/>
</dbReference>
<dbReference type="Gene3D" id="3.30.70.1230">
    <property type="entry name" value="Nucleotide cyclase"/>
    <property type="match status" value="1"/>
</dbReference>
<accession>A0ABD3PEJ1</accession>
<dbReference type="Pfam" id="PF00233">
    <property type="entry name" value="PDEase_I"/>
    <property type="match status" value="1"/>
</dbReference>
<evidence type="ECO:0000313" key="9">
    <source>
        <dbReference type="Proteomes" id="UP001516023"/>
    </source>
</evidence>
<dbReference type="InterPro" id="IPR001054">
    <property type="entry name" value="A/G_cyclase"/>
</dbReference>
<evidence type="ECO:0000256" key="4">
    <source>
        <dbReference type="ARBA" id="ARBA00022989"/>
    </source>
</evidence>
<dbReference type="Pfam" id="PF00211">
    <property type="entry name" value="Guanylate_cyc"/>
    <property type="match status" value="2"/>
</dbReference>
<dbReference type="EMBL" id="JABMIG020000194">
    <property type="protein sequence ID" value="KAL3786444.1"/>
    <property type="molecule type" value="Genomic_DNA"/>
</dbReference>
<dbReference type="PROSITE" id="PS50125">
    <property type="entry name" value="GUANYLATE_CYCLASE_2"/>
    <property type="match status" value="1"/>
</dbReference>
<sequence>MKGTADFIARDTATWFSNELYRAMMPLYGIRQAVIHSSYFDNLTEEIGRYPQGVIEETVGTMTTKRSEAMALMLNDGMRTVHLSYLFLVPFSYMPDVTGICDKEDLAAKFRSLVEPMNADNDLDDIVVSYRLFPNNVACLNEPSRVFTHFNVENSPQVEGQWGAESSLGFDAAHSANPFWNMIIDQIFIKQQLSIFGPFTLPPMKHTLCGHLAIWSVSDSVDPFQNVLNMNSTEVVGAWGFIMNFVDWGKLLDRSDIYQRFSSSGLEFELSRSSDPVMAGVDSAILAKSANSSLLNDENSIVVETDSLQGIWSNRVGSVNGWQPSWYPAAVAVVVSISLLFAFLTASMLAERQLHRDLLYKIMPRRAIQKIQRGQTVLEKFNLVTVFFSDIVGFTSMAGKMRPLQVMKMLNDLYTEFDKLVVKHGVYKVETIGDSFMVVSGAPDRVPAPLAAERVALFAIDAVNFVKSFRTKDGDQIFIRAGIASGKTVAGVVGNAMPRYCFFGVEGDAYFHFFPTVLQNVCPILLISKVNLASRMESTSVKMKIQVAELTYRLLQDSPNMLFDLERRKEGECFGIEVKGKGHQTTYWVKKAYKRVTLNKPIDAGTVDNCDIEEPRPNSLLPLNQVNQVDIPQERHDENSCVTVKVTDELLFNPREIYRALTAEDWAVIGRSESPSLKATEEHEVMIARFVAILHHHLQLVLEERKPGSGISCSVQLQLAKYVNAIADTYDDPKFHQLSHAMHVTTSMNKLLYFSTRNGEVSSALENFSLVFAAFLHDAGHTGMTNKMLEDNQHPLSKKYAKDVPIAERFAIEIACDVLMCPEYEALRTAIMPDDKSKLKFAKALFQSILVTDIASPSRVKLCVQRYDTSHNRGVSTPDLCPLAPHLPDIIALVFNGRKDIKESYPDEFCITPSGLQECVRREHLMLISDVAHLLQCWENFVKWNFRLCEYSMRSKFNSL</sequence>
<keyword evidence="6" id="KW-0456">Lyase</keyword>
<dbReference type="CDD" id="cd07302">
    <property type="entry name" value="CHD"/>
    <property type="match status" value="1"/>
</dbReference>
<gene>
    <name evidence="8" type="ORF">HJC23_011025</name>
</gene>
<reference evidence="8 9" key="1">
    <citation type="journal article" date="2020" name="G3 (Bethesda)">
        <title>Improved Reference Genome for Cyclotella cryptica CCMP332, a Model for Cell Wall Morphogenesis, Salinity Adaptation, and Lipid Production in Diatoms (Bacillariophyta).</title>
        <authorList>
            <person name="Roberts W.R."/>
            <person name="Downey K.M."/>
            <person name="Ruck E.C."/>
            <person name="Traller J.C."/>
            <person name="Alverson A.J."/>
        </authorList>
    </citation>
    <scope>NUCLEOTIDE SEQUENCE [LARGE SCALE GENOMIC DNA]</scope>
    <source>
        <strain evidence="8 9">CCMP332</strain>
    </source>
</reference>